<dbReference type="RefSeq" id="WP_071380137.1">
    <property type="nucleotide sequence ID" value="NZ_MLYO01000015.1"/>
</dbReference>
<keyword evidence="3" id="KW-1185">Reference proteome</keyword>
<accession>A0A1S2QL99</accession>
<dbReference type="InterPro" id="IPR052171">
    <property type="entry name" value="NHEJ_LigD"/>
</dbReference>
<dbReference type="NCBIfam" id="TIGR02778">
    <property type="entry name" value="ligD_pol"/>
    <property type="match status" value="1"/>
</dbReference>
<dbReference type="PANTHER" id="PTHR42705">
    <property type="entry name" value="BIFUNCTIONAL NON-HOMOLOGOUS END JOINING PROTEIN LIGD"/>
    <property type="match status" value="1"/>
</dbReference>
<evidence type="ECO:0000259" key="1">
    <source>
        <dbReference type="Pfam" id="PF21686"/>
    </source>
</evidence>
<proteinExistence type="predicted"/>
<name>A0A1S2QL99_9ACTN</name>
<dbReference type="EMBL" id="MLYO01000015">
    <property type="protein sequence ID" value="OIK06407.1"/>
    <property type="molecule type" value="Genomic_DNA"/>
</dbReference>
<dbReference type="Pfam" id="PF21686">
    <property type="entry name" value="LigD_Prim-Pol"/>
    <property type="match status" value="1"/>
</dbReference>
<dbReference type="GO" id="GO:0016874">
    <property type="term" value="F:ligase activity"/>
    <property type="evidence" value="ECO:0007669"/>
    <property type="project" value="UniProtKB-KW"/>
</dbReference>
<dbReference type="Proteomes" id="UP000179642">
    <property type="component" value="Unassembled WGS sequence"/>
</dbReference>
<reference evidence="2 3" key="1">
    <citation type="submission" date="2016-10" db="EMBL/GenBank/DDBJ databases">
        <title>Genome sequence of Streptomyces sp. MUSC 1.</title>
        <authorList>
            <person name="Lee L.-H."/>
            <person name="Ser H.-L."/>
            <person name="Law J.W.-F."/>
        </authorList>
    </citation>
    <scope>NUCLEOTIDE SEQUENCE [LARGE SCALE GENOMIC DNA]</scope>
    <source>
        <strain evidence="2 3">MUSC 1</strain>
    </source>
</reference>
<feature type="domain" description="DNA ligase D polymerase" evidence="1">
    <location>
        <begin position="34"/>
        <end position="289"/>
    </location>
</feature>
<dbReference type="Gene3D" id="3.90.920.10">
    <property type="entry name" value="DNA primase, PRIM domain"/>
    <property type="match status" value="1"/>
</dbReference>
<dbReference type="PANTHER" id="PTHR42705:SF2">
    <property type="entry name" value="BIFUNCTIONAL NON-HOMOLOGOUS END JOINING PROTEIN LIGD"/>
    <property type="match status" value="1"/>
</dbReference>
<dbReference type="CDD" id="cd04861">
    <property type="entry name" value="LigD_Pol_like"/>
    <property type="match status" value="1"/>
</dbReference>
<dbReference type="InterPro" id="IPR014145">
    <property type="entry name" value="LigD_pol_dom"/>
</dbReference>
<dbReference type="OrthoDB" id="4296267at2"/>
<sequence length="310" mass="35630">MNTRTRTREEIRVGSRTVPLSNPDKELFPDDGITKAELIDYYRGIAPLMLSHLRGRPLVMERYPDGYEGNSFYHKDVPDYFPDWIRTVRVPKEGGHLTMAVCDDTATLVYLANQACITPHPWLSPADCLDCPDRLVFDLDPPDSARDGFESVRWGARRLGDLLTELGLRPALMTTGSRGLHLLVPLDRRTDFDTARHFARRVADLLAARHSDRLTTEVRKNKRRGRLYLDTQRNAYAQTSVAPYAVRARPHAPVATPLAWTELDDPELGPRRWTLRTLPERLDKHENPWKDLSRCRRSLDRARHHLNDLA</sequence>
<comment type="caution">
    <text evidence="2">The sequence shown here is derived from an EMBL/GenBank/DDBJ whole genome shotgun (WGS) entry which is preliminary data.</text>
</comment>
<keyword evidence="2" id="KW-0436">Ligase</keyword>
<evidence type="ECO:0000313" key="2">
    <source>
        <dbReference type="EMBL" id="OIK06407.1"/>
    </source>
</evidence>
<organism evidence="2 3">
    <name type="scientific">Streptomyces monashensis</name>
    <dbReference type="NCBI Taxonomy" id="1678012"/>
    <lineage>
        <taxon>Bacteria</taxon>
        <taxon>Bacillati</taxon>
        <taxon>Actinomycetota</taxon>
        <taxon>Actinomycetes</taxon>
        <taxon>Kitasatosporales</taxon>
        <taxon>Streptomycetaceae</taxon>
        <taxon>Streptomyces</taxon>
    </lineage>
</organism>
<evidence type="ECO:0000313" key="3">
    <source>
        <dbReference type="Proteomes" id="UP000179642"/>
    </source>
</evidence>
<gene>
    <name evidence="2" type="ORF">BIV23_08500</name>
</gene>
<dbReference type="AlphaFoldDB" id="A0A1S2QL99"/>
<protein>
    <submittedName>
        <fullName evidence="2">ATP-dependent DNA ligase</fullName>
    </submittedName>
</protein>